<dbReference type="EMBL" id="CP007793">
    <property type="protein sequence ID" value="AIB10907.1"/>
    <property type="molecule type" value="Genomic_DNA"/>
</dbReference>
<evidence type="ECO:0000313" key="7">
    <source>
        <dbReference type="Proteomes" id="UP000236268"/>
    </source>
</evidence>
<dbReference type="Proteomes" id="UP000325333">
    <property type="component" value="Unassembled WGS sequence"/>
</dbReference>
<organism evidence="1 6">
    <name type="scientific">Azospirillum argentinense</name>
    <dbReference type="NCBI Taxonomy" id="2970906"/>
    <lineage>
        <taxon>Bacteria</taxon>
        <taxon>Pseudomonadati</taxon>
        <taxon>Pseudomonadota</taxon>
        <taxon>Alphaproteobacteria</taxon>
        <taxon>Rhodospirillales</taxon>
        <taxon>Azospirillaceae</taxon>
        <taxon>Azospirillum</taxon>
    </lineage>
</organism>
<evidence type="ECO:0000313" key="2">
    <source>
        <dbReference type="EMBL" id="KAA1058186.1"/>
    </source>
</evidence>
<evidence type="ECO:0000313" key="1">
    <source>
        <dbReference type="EMBL" id="AIB10907.1"/>
    </source>
</evidence>
<reference evidence="3 10" key="5">
    <citation type="submission" date="2024-11" db="EMBL/GenBank/DDBJ databases">
        <title>Draft genome sequences of two bacteria associated to sugarcane roots in Colombia.</title>
        <authorList>
            <person name="Pardo-Diaz S."/>
            <person name="Masmela-Mendoza J."/>
            <person name="Delgadillo-Duran P."/>
            <person name="Bautista E.J."/>
            <person name="Rojas-Tapias D.F."/>
        </authorList>
    </citation>
    <scope>NUCLEOTIDE SEQUENCE [LARGE SCALE GENOMIC DNA]</scope>
    <source>
        <strain evidence="3 10">Ap18</strain>
    </source>
</reference>
<reference evidence="1 6" key="1">
    <citation type="journal article" date="2014" name="Genome Announc.">
        <title>Complete Genome Sequence of the Model Rhizosphere Strain Azospirillum brasilense Az39, Successfully Applied in Agriculture.</title>
        <authorList>
            <person name="Rivera D."/>
            <person name="Revale S."/>
            <person name="Molina R."/>
            <person name="Gualpa J."/>
            <person name="Puente M."/>
            <person name="Maroniche G."/>
            <person name="Paris G."/>
            <person name="Baker D."/>
            <person name="Clavijo B."/>
            <person name="McLay K."/>
            <person name="Spaepen S."/>
            <person name="Perticari A."/>
            <person name="Vazquez M."/>
            <person name="Wisniewski-Dye F."/>
            <person name="Watkins C."/>
            <person name="Martinez-Abarca F."/>
            <person name="Vanderleyden J."/>
            <person name="Cassan F."/>
        </authorList>
    </citation>
    <scope>NUCLEOTIDE SEQUENCE [LARGE SCALE GENOMIC DNA]</scope>
    <source>
        <strain evidence="1 6">Az39</strain>
    </source>
</reference>
<sequence>MASIMIKKAGEGLISQAHRNADVGPTSGSSVVYEILNVPAGVSVDDIIAAFKTFKPADKKYEYDYADLSK</sequence>
<dbReference type="AlphaFoldDB" id="A0A060DDP7"/>
<dbReference type="Proteomes" id="UP000236268">
    <property type="component" value="Unassembled WGS sequence"/>
</dbReference>
<reference evidence="4 7" key="2">
    <citation type="submission" date="2018-01" db="EMBL/GenBank/DDBJ databases">
        <title>Whole genome sequence of Azospirillum brasilense REC3 isolated from strawberry roots.</title>
        <authorList>
            <person name="Fontana C.A."/>
            <person name="Salazar S.M."/>
            <person name="Bassi D."/>
            <person name="Puglisi E."/>
            <person name="Lovaisa N.C."/>
            <person name="Toffoli L.M."/>
            <person name="Pedraza R."/>
            <person name="Cocconcelli P.S."/>
        </authorList>
    </citation>
    <scope>NUCLEOTIDE SEQUENCE [LARGE SCALE GENOMIC DNA]</scope>
    <source>
        <strain evidence="4 7">REC3</strain>
    </source>
</reference>
<evidence type="ECO:0000313" key="6">
    <source>
        <dbReference type="Proteomes" id="UP000027186"/>
    </source>
</evidence>
<dbReference type="Proteomes" id="UP001628281">
    <property type="component" value="Unassembled WGS sequence"/>
</dbReference>
<dbReference type="EMBL" id="CP032321">
    <property type="protein sequence ID" value="QCN94968.1"/>
    <property type="molecule type" value="Genomic_DNA"/>
</dbReference>
<evidence type="ECO:0000313" key="9">
    <source>
        <dbReference type="Proteomes" id="UP000325333"/>
    </source>
</evidence>
<dbReference type="EMBL" id="JBJLSN010000006">
    <property type="protein sequence ID" value="MFL7900798.1"/>
    <property type="molecule type" value="Genomic_DNA"/>
</dbReference>
<dbReference type="Proteomes" id="UP000298595">
    <property type="component" value="Chromosome"/>
</dbReference>
<evidence type="ECO:0000313" key="4">
    <source>
        <dbReference type="EMBL" id="PNR00083.1"/>
    </source>
</evidence>
<evidence type="ECO:0000313" key="3">
    <source>
        <dbReference type="EMBL" id="MFL7900798.1"/>
    </source>
</evidence>
<reference evidence="2 9" key="4">
    <citation type="submission" date="2019-07" db="EMBL/GenBank/DDBJ databases">
        <title>Genome sequencing of the stress-tolerant strain Azospirillum brasilense Az19.</title>
        <authorList>
            <person name="Maroniche G.A."/>
            <person name="Garcia J.E."/>
            <person name="Pagnussat L."/>
            <person name="Amenta M."/>
            <person name="Creus C.M."/>
        </authorList>
    </citation>
    <scope>NUCLEOTIDE SEQUENCE [LARGE SCALE GENOMIC DNA]</scope>
    <source>
        <strain evidence="2 9">Az19</strain>
    </source>
</reference>
<gene>
    <name evidence="1" type="ORF">ABAZ39_02510</name>
    <name evidence="3" type="ORF">ACJ41P_06665</name>
    <name evidence="4" type="ORF">C1S70_04375</name>
    <name evidence="5" type="ORF">D3093_06695</name>
    <name evidence="2" type="ORF">FH063_000386</name>
</gene>
<dbReference type="RefSeq" id="WP_038526393.1">
    <property type="nucleotide sequence ID" value="NZ_CP007793.1"/>
</dbReference>
<dbReference type="KEGG" id="abq:ABAZ39_02510"/>
<dbReference type="Proteomes" id="UP000027186">
    <property type="component" value="Chromosome"/>
</dbReference>
<dbReference type="OrthoDB" id="7307348at2"/>
<evidence type="ECO:0000313" key="8">
    <source>
        <dbReference type="Proteomes" id="UP000298595"/>
    </source>
</evidence>
<protein>
    <submittedName>
        <fullName evidence="1">Uncharacterized protein</fullName>
    </submittedName>
</protein>
<proteinExistence type="predicted"/>
<dbReference type="KEGG" id="aare:D3093_06695"/>
<dbReference type="EMBL" id="VEWN01000001">
    <property type="protein sequence ID" value="KAA1058186.1"/>
    <property type="molecule type" value="Genomic_DNA"/>
</dbReference>
<reference evidence="5 8" key="3">
    <citation type="submission" date="2018-09" db="EMBL/GenBank/DDBJ databases">
        <title>Whole genome based analysis of evolution and adaptive divergence in Indian and Brazilian strains of Azospirillum brasilense.</title>
        <authorList>
            <person name="Singh C."/>
            <person name="Tripathi A.K."/>
        </authorList>
    </citation>
    <scope>NUCLEOTIDE SEQUENCE [LARGE SCALE GENOMIC DNA]</scope>
    <source>
        <strain evidence="5 8">MTCC4035</strain>
    </source>
</reference>
<keyword evidence="10" id="KW-1185">Reference proteome</keyword>
<accession>A0A5B0L253</accession>
<evidence type="ECO:0000313" key="5">
    <source>
        <dbReference type="EMBL" id="QCN94968.1"/>
    </source>
</evidence>
<evidence type="ECO:0000313" key="10">
    <source>
        <dbReference type="Proteomes" id="UP001628281"/>
    </source>
</evidence>
<accession>A0A060DDP7</accession>
<name>A0A060DDP7_9PROT</name>
<dbReference type="EMBL" id="POWG01000003">
    <property type="protein sequence ID" value="PNR00083.1"/>
    <property type="molecule type" value="Genomic_DNA"/>
</dbReference>